<evidence type="ECO:0000313" key="4">
    <source>
        <dbReference type="Proteomes" id="UP000070371"/>
    </source>
</evidence>
<dbReference type="STRING" id="1579316.RC74_00305"/>
<keyword evidence="4" id="KW-1185">Reference proteome</keyword>
<keyword evidence="1 2" id="KW-0732">Signal</keyword>
<dbReference type="EMBL" id="CP014327">
    <property type="protein sequence ID" value="AML49929.1"/>
    <property type="molecule type" value="Genomic_DNA"/>
</dbReference>
<dbReference type="OrthoDB" id="58662at2"/>
<dbReference type="AlphaFoldDB" id="A0A126UWW8"/>
<evidence type="ECO:0008006" key="5">
    <source>
        <dbReference type="Google" id="ProtNLM"/>
    </source>
</evidence>
<evidence type="ECO:0000256" key="2">
    <source>
        <dbReference type="SAM" id="SignalP"/>
    </source>
</evidence>
<feature type="chain" id="PRO_5007443399" description="VCBS repeat-containing protein" evidence="2">
    <location>
        <begin position="19"/>
        <end position="232"/>
    </location>
</feature>
<dbReference type="InterPro" id="IPR013517">
    <property type="entry name" value="FG-GAP"/>
</dbReference>
<dbReference type="Pfam" id="PF13517">
    <property type="entry name" value="FG-GAP_3"/>
    <property type="match status" value="1"/>
</dbReference>
<dbReference type="InterPro" id="IPR028994">
    <property type="entry name" value="Integrin_alpha_N"/>
</dbReference>
<dbReference type="RefSeq" id="WP_039002590.1">
    <property type="nucleotide sequence ID" value="NZ_CP014327.1"/>
</dbReference>
<proteinExistence type="predicted"/>
<sequence>MVRGALFALAFVVTPASADVITKAEYSAPTQRYDHGILGDSTEYGALVLTMFSGKKMRLTLPEDHVFEDIAPRLVDVDNDGAPEVVVIETDMHKGAALAIYDASGKVAETPHIGRTHRWLAPIGGADLDGDGLVELAYIDRPHLARVLTIWRFQDGALHPVATREGLTNHSIGQDYISGGIRDCGDGPEMITATSDWSQIAASTLVGGRIESHVLGPNSGANSFSNTMNCRD</sequence>
<name>A0A126UWW8_9RHOB</name>
<organism evidence="3 4">
    <name type="scientific">Falsihalocynthiibacter arcticus</name>
    <dbReference type="NCBI Taxonomy" id="1579316"/>
    <lineage>
        <taxon>Bacteria</taxon>
        <taxon>Pseudomonadati</taxon>
        <taxon>Pseudomonadota</taxon>
        <taxon>Alphaproteobacteria</taxon>
        <taxon>Rhodobacterales</taxon>
        <taxon>Roseobacteraceae</taxon>
        <taxon>Falsihalocynthiibacter</taxon>
    </lineage>
</organism>
<dbReference type="SUPFAM" id="SSF69318">
    <property type="entry name" value="Integrin alpha N-terminal domain"/>
    <property type="match status" value="1"/>
</dbReference>
<dbReference type="KEGG" id="hat:RC74_00305"/>
<feature type="signal peptide" evidence="2">
    <location>
        <begin position="1"/>
        <end position="18"/>
    </location>
</feature>
<dbReference type="Proteomes" id="UP000070371">
    <property type="component" value="Chromosome"/>
</dbReference>
<accession>A0A126UWW8</accession>
<protein>
    <recommendedName>
        <fullName evidence="5">VCBS repeat-containing protein</fullName>
    </recommendedName>
</protein>
<gene>
    <name evidence="3" type="ORF">RC74_00305</name>
</gene>
<reference evidence="3 4" key="1">
    <citation type="submission" date="2016-02" db="EMBL/GenBank/DDBJ databases">
        <title>Complete genome sequence of Halocynthiibacter arcticus PAMC 20958t from arctic marine sediment.</title>
        <authorList>
            <person name="Lee Y.M."/>
            <person name="Baek K."/>
            <person name="Lee H.K."/>
            <person name="Shin S.C."/>
        </authorList>
    </citation>
    <scope>NUCLEOTIDE SEQUENCE [LARGE SCALE GENOMIC DNA]</scope>
    <source>
        <strain evidence="3">PAMC 20958</strain>
    </source>
</reference>
<evidence type="ECO:0000313" key="3">
    <source>
        <dbReference type="EMBL" id="AML49929.1"/>
    </source>
</evidence>
<evidence type="ECO:0000256" key="1">
    <source>
        <dbReference type="ARBA" id="ARBA00022729"/>
    </source>
</evidence>